<comment type="caution">
    <text evidence="6">Lacks conserved residue(s) required for the propagation of feature annotation.</text>
</comment>
<dbReference type="FunFam" id="3.30.1360.120:FF:000007">
    <property type="entry name" value="tRNA modification GTPase GTPBP3, mitochondrial"/>
    <property type="match status" value="1"/>
</dbReference>
<protein>
    <recommendedName>
        <fullName evidence="6">tRNA modification GTPase MnmE</fullName>
        <ecNumber evidence="6">3.6.-.-</ecNumber>
    </recommendedName>
</protein>
<dbReference type="GO" id="GO:0002098">
    <property type="term" value="P:tRNA wobble uridine modification"/>
    <property type="evidence" value="ECO:0007669"/>
    <property type="project" value="TreeGrafter"/>
</dbReference>
<dbReference type="STRING" id="435.A0U92_16380"/>
<dbReference type="InterPro" id="IPR031168">
    <property type="entry name" value="G_TrmE"/>
</dbReference>
<dbReference type="GO" id="GO:0005525">
    <property type="term" value="F:GTP binding"/>
    <property type="evidence" value="ECO:0007669"/>
    <property type="project" value="UniProtKB-UniRule"/>
</dbReference>
<feature type="binding site" evidence="6">
    <location>
        <position position="260"/>
    </location>
    <ligand>
        <name>K(+)</name>
        <dbReference type="ChEBI" id="CHEBI:29103"/>
    </ligand>
</feature>
<dbReference type="InterPro" id="IPR018948">
    <property type="entry name" value="GTP-bd_TrmE_N"/>
</dbReference>
<dbReference type="InterPro" id="IPR006073">
    <property type="entry name" value="GTP-bd"/>
</dbReference>
<reference evidence="9 10" key="1">
    <citation type="submission" date="2016-03" db="EMBL/GenBank/DDBJ databases">
        <title>Acetic acid bacteria sequencing.</title>
        <authorList>
            <person name="Brandt J."/>
            <person name="Jakob F."/>
            <person name="Vogel R.F."/>
        </authorList>
    </citation>
    <scope>NUCLEOTIDE SEQUENCE [LARGE SCALE GENOMIC DNA]</scope>
    <source>
        <strain evidence="9 10">TMW2.1153</strain>
    </source>
</reference>
<dbReference type="HAMAP" id="MF_00379">
    <property type="entry name" value="GTPase_MnmE"/>
    <property type="match status" value="1"/>
</dbReference>
<evidence type="ECO:0000256" key="5">
    <source>
        <dbReference type="ARBA" id="ARBA00023134"/>
    </source>
</evidence>
<dbReference type="Pfam" id="PF10396">
    <property type="entry name" value="TrmE_N"/>
    <property type="match status" value="1"/>
</dbReference>
<evidence type="ECO:0000256" key="1">
    <source>
        <dbReference type="ARBA" id="ARBA00022694"/>
    </source>
</evidence>
<name>A0A1U9KLC0_ACEAC</name>
<dbReference type="Pfam" id="PF12631">
    <property type="entry name" value="MnmE_helical"/>
    <property type="match status" value="1"/>
</dbReference>
<dbReference type="Gene3D" id="1.20.120.430">
    <property type="entry name" value="tRNA modification GTPase MnmE domain 2"/>
    <property type="match status" value="1"/>
</dbReference>
<dbReference type="CDD" id="cd14858">
    <property type="entry name" value="TrmE_N"/>
    <property type="match status" value="1"/>
</dbReference>
<dbReference type="PROSITE" id="PS51709">
    <property type="entry name" value="G_TRME"/>
    <property type="match status" value="1"/>
</dbReference>
<keyword evidence="5 6" id="KW-0342">GTP-binding</keyword>
<dbReference type="GO" id="GO:0005737">
    <property type="term" value="C:cytoplasm"/>
    <property type="evidence" value="ECO:0007669"/>
    <property type="project" value="UniProtKB-SubCell"/>
</dbReference>
<sequence length="444" mass="47752">MPSNASLQHHALPPVFALATGSGRGAIAIIRVSGAGSDTILHTLAGRLPFPRRASFRKLWRNAALHEDHLDDAVVIWSPGPNSYTGEDSFELHLHAGPAIISAVADALVETGARPAEPGEFTRRAFMHGRVDLTEAEGIADLIEAETETQRKQALAQADGALGSLYKNWATRLRSVLAQQEALIDFPDEELPPEVEHALLAEIATLNTEIRHHLADGERGERIRRGLVFSIVGPPNAGKSSLLNLLAERDAAIVSPIAGTTRDTIEIATILAGVKVTFVDTAGLRETSDPIEAEGVRRAMFHVEHSDFVLQLFPSDQPYPTVIPQALPVCNKTDLAPAPATLDQHPVLGISLQNGDGVAELRKTLEREALKLTQGSGPPPLTRARHRAAAEAASTSLEAALSMDWPEMRGEELRLAMRALGRLTGEVGVEDILDTIFGQFCIGK</sequence>
<comment type="similarity">
    <text evidence="6 7">Belongs to the TRAFAC class TrmE-Era-EngA-EngB-Septin-like GTPase superfamily. TrmE GTPase family.</text>
</comment>
<feature type="binding site" evidence="6">
    <location>
        <position position="236"/>
    </location>
    <ligand>
        <name>K(+)</name>
        <dbReference type="ChEBI" id="CHEBI:29103"/>
    </ligand>
</feature>
<dbReference type="KEGG" id="aace:A0U92_16380"/>
<dbReference type="GO" id="GO:0030488">
    <property type="term" value="P:tRNA methylation"/>
    <property type="evidence" value="ECO:0007669"/>
    <property type="project" value="TreeGrafter"/>
</dbReference>
<dbReference type="CDD" id="cd04164">
    <property type="entry name" value="trmE"/>
    <property type="match status" value="1"/>
</dbReference>
<dbReference type="InterPro" id="IPR027266">
    <property type="entry name" value="TrmE/GcvT-like"/>
</dbReference>
<feature type="binding site" evidence="6">
    <location>
        <begin position="280"/>
        <end position="283"/>
    </location>
    <ligand>
        <name>GTP</name>
        <dbReference type="ChEBI" id="CHEBI:37565"/>
    </ligand>
</feature>
<proteinExistence type="inferred from homology"/>
<gene>
    <name evidence="6" type="primary">mnmE</name>
    <name evidence="6" type="synonym">trmE</name>
    <name evidence="9" type="ORF">A0U92_16380</name>
</gene>
<feature type="binding site" evidence="6">
    <location>
        <begin position="236"/>
        <end position="241"/>
    </location>
    <ligand>
        <name>GTP</name>
        <dbReference type="ChEBI" id="CHEBI:37565"/>
    </ligand>
</feature>
<comment type="subcellular location">
    <subcellularLocation>
        <location evidence="6">Cytoplasm</location>
    </subcellularLocation>
</comment>
<dbReference type="InterPro" id="IPR027368">
    <property type="entry name" value="MnmE_dom2"/>
</dbReference>
<feature type="binding site" evidence="6">
    <location>
        <position position="130"/>
    </location>
    <ligand>
        <name>(6S)-5-formyl-5,6,7,8-tetrahydrofolate</name>
        <dbReference type="ChEBI" id="CHEBI:57457"/>
    </ligand>
</feature>
<dbReference type="OrthoDB" id="9805918at2"/>
<feature type="binding site" evidence="6">
    <location>
        <position position="444"/>
    </location>
    <ligand>
        <name>(6S)-5-formyl-5,6,7,8-tetrahydrofolate</name>
        <dbReference type="ChEBI" id="CHEBI:57457"/>
    </ligand>
</feature>
<dbReference type="RefSeq" id="WP_077814535.1">
    <property type="nucleotide sequence ID" value="NZ_CP014692.1"/>
</dbReference>
<evidence type="ECO:0000256" key="4">
    <source>
        <dbReference type="ARBA" id="ARBA00022958"/>
    </source>
</evidence>
<feature type="binding site" evidence="6">
    <location>
        <position position="261"/>
    </location>
    <ligand>
        <name>Mg(2+)</name>
        <dbReference type="ChEBI" id="CHEBI:18420"/>
    </ligand>
</feature>
<dbReference type="Pfam" id="PF01926">
    <property type="entry name" value="MMR_HSR1"/>
    <property type="match status" value="1"/>
</dbReference>
<comment type="subunit">
    <text evidence="6">Homodimer. Heterotetramer of two MnmE and two MnmG subunits.</text>
</comment>
<feature type="binding site" evidence="6">
    <location>
        <position position="91"/>
    </location>
    <ligand>
        <name>(6S)-5-formyl-5,6,7,8-tetrahydrofolate</name>
        <dbReference type="ChEBI" id="CHEBI:57457"/>
    </ligand>
</feature>
<keyword evidence="10" id="KW-1185">Reference proteome</keyword>
<keyword evidence="2 6" id="KW-0547">Nucleotide-binding</keyword>
<keyword evidence="1 6" id="KW-0819">tRNA processing</keyword>
<dbReference type="PANTHER" id="PTHR42714:SF2">
    <property type="entry name" value="TRNA MODIFICATION GTPASE GTPBP3, MITOCHONDRIAL"/>
    <property type="match status" value="1"/>
</dbReference>
<dbReference type="InterPro" id="IPR027417">
    <property type="entry name" value="P-loop_NTPase"/>
</dbReference>
<organism evidence="9 10">
    <name type="scientific">Acetobacter aceti</name>
    <dbReference type="NCBI Taxonomy" id="435"/>
    <lineage>
        <taxon>Bacteria</taxon>
        <taxon>Pseudomonadati</taxon>
        <taxon>Pseudomonadota</taxon>
        <taxon>Alphaproteobacteria</taxon>
        <taxon>Acetobacterales</taxon>
        <taxon>Acetobacteraceae</taxon>
        <taxon>Acetobacter</taxon>
        <taxon>Acetobacter subgen. Acetobacter</taxon>
    </lineage>
</organism>
<feature type="binding site" evidence="6">
    <location>
        <position position="31"/>
    </location>
    <ligand>
        <name>(6S)-5-formyl-5,6,7,8-tetrahydrofolate</name>
        <dbReference type="ChEBI" id="CHEBI:57457"/>
    </ligand>
</feature>
<dbReference type="GO" id="GO:0046872">
    <property type="term" value="F:metal ion binding"/>
    <property type="evidence" value="ECO:0007669"/>
    <property type="project" value="UniProtKB-KW"/>
</dbReference>
<comment type="function">
    <text evidence="6">Exhibits a very high intrinsic GTPase hydrolysis rate. Involved in the addition of a carboxymethylaminomethyl (cmnm) group at the wobble position (U34) of certain tRNAs, forming tRNA-cmnm(5)s(2)U34.</text>
</comment>
<dbReference type="NCBIfam" id="TIGR00450">
    <property type="entry name" value="mnmE_trmE_thdF"/>
    <property type="match status" value="1"/>
</dbReference>
<feature type="domain" description="TrmE-type G" evidence="8">
    <location>
        <begin position="226"/>
        <end position="370"/>
    </location>
</feature>
<dbReference type="eggNOG" id="COG0486">
    <property type="taxonomic scope" value="Bacteria"/>
</dbReference>
<keyword evidence="6" id="KW-0963">Cytoplasm</keyword>
<dbReference type="EMBL" id="CP014692">
    <property type="protein sequence ID" value="AQS86590.1"/>
    <property type="molecule type" value="Genomic_DNA"/>
</dbReference>
<evidence type="ECO:0000259" key="8">
    <source>
        <dbReference type="PROSITE" id="PS51709"/>
    </source>
</evidence>
<dbReference type="Gene3D" id="3.30.1360.120">
    <property type="entry name" value="Probable tRNA modification gtpase trme, domain 1"/>
    <property type="match status" value="1"/>
</dbReference>
<keyword evidence="4 6" id="KW-0630">Potassium</keyword>
<dbReference type="PANTHER" id="PTHR42714">
    <property type="entry name" value="TRNA MODIFICATION GTPASE GTPBP3"/>
    <property type="match status" value="1"/>
</dbReference>
<evidence type="ECO:0000256" key="7">
    <source>
        <dbReference type="RuleBase" id="RU003313"/>
    </source>
</evidence>
<dbReference type="AlphaFoldDB" id="A0A1U9KLC0"/>
<comment type="cofactor">
    <cofactor evidence="6">
        <name>K(+)</name>
        <dbReference type="ChEBI" id="CHEBI:29103"/>
    </cofactor>
    <text evidence="6">Binds 1 potassium ion per subunit.</text>
</comment>
<dbReference type="InterPro" id="IPR025867">
    <property type="entry name" value="MnmE_helical"/>
</dbReference>
<dbReference type="SUPFAM" id="SSF116878">
    <property type="entry name" value="TrmE connector domain"/>
    <property type="match status" value="1"/>
</dbReference>
<keyword evidence="6" id="KW-0460">Magnesium</keyword>
<evidence type="ECO:0000256" key="2">
    <source>
        <dbReference type="ARBA" id="ARBA00022741"/>
    </source>
</evidence>
<dbReference type="NCBIfam" id="NF003661">
    <property type="entry name" value="PRK05291.1-3"/>
    <property type="match status" value="1"/>
</dbReference>
<feature type="binding site" evidence="6">
    <location>
        <position position="257"/>
    </location>
    <ligand>
        <name>K(+)</name>
        <dbReference type="ChEBI" id="CHEBI:29103"/>
    </ligand>
</feature>
<feature type="binding site" evidence="6">
    <location>
        <position position="255"/>
    </location>
    <ligand>
        <name>K(+)</name>
        <dbReference type="ChEBI" id="CHEBI:29103"/>
    </ligand>
</feature>
<evidence type="ECO:0000256" key="3">
    <source>
        <dbReference type="ARBA" id="ARBA00022801"/>
    </source>
</evidence>
<keyword evidence="3 6" id="KW-0378">Hydrolase</keyword>
<dbReference type="SUPFAM" id="SSF52540">
    <property type="entry name" value="P-loop containing nucleoside triphosphate hydrolases"/>
    <property type="match status" value="1"/>
</dbReference>
<dbReference type="InterPro" id="IPR004520">
    <property type="entry name" value="GTPase_MnmE"/>
</dbReference>
<dbReference type="EC" id="3.6.-.-" evidence="6"/>
<evidence type="ECO:0000313" key="9">
    <source>
        <dbReference type="EMBL" id="AQS86590.1"/>
    </source>
</evidence>
<dbReference type="GO" id="GO:0003924">
    <property type="term" value="F:GTPase activity"/>
    <property type="evidence" value="ECO:0007669"/>
    <property type="project" value="UniProtKB-UniRule"/>
</dbReference>
<evidence type="ECO:0000256" key="6">
    <source>
        <dbReference type="HAMAP-Rule" id="MF_00379"/>
    </source>
</evidence>
<evidence type="ECO:0000313" key="10">
    <source>
        <dbReference type="Proteomes" id="UP000188937"/>
    </source>
</evidence>
<feature type="binding site" evidence="6">
    <location>
        <begin position="255"/>
        <end position="261"/>
    </location>
    <ligand>
        <name>GTP</name>
        <dbReference type="ChEBI" id="CHEBI:37565"/>
    </ligand>
</feature>
<dbReference type="Proteomes" id="UP000188937">
    <property type="component" value="Chromosome"/>
</dbReference>
<keyword evidence="6" id="KW-0479">Metal-binding</keyword>
<feature type="binding site" evidence="6">
    <location>
        <position position="240"/>
    </location>
    <ligand>
        <name>Mg(2+)</name>
        <dbReference type="ChEBI" id="CHEBI:18420"/>
    </ligand>
</feature>
<dbReference type="Gene3D" id="3.40.50.300">
    <property type="entry name" value="P-loop containing nucleotide triphosphate hydrolases"/>
    <property type="match status" value="1"/>
</dbReference>
<accession>A0A1U9KLC0</accession>